<reference evidence="1 2" key="1">
    <citation type="submission" date="2020-11" db="EMBL/GenBank/DDBJ databases">
        <title>Insectihabitans protaetiae gen. nov. sp. nov. and Insectihabitans allomyrinae sp. nov., isolated from larvae of Protaetia brevitarsis seulensis and Allomyrina dichotoma, respectively.</title>
        <authorList>
            <person name="Lee S.D."/>
            <person name="Byeon Y.-S."/>
            <person name="Kim S.-M."/>
            <person name="Yang H.L."/>
            <person name="Kim I.S."/>
        </authorList>
    </citation>
    <scope>NUCLEOTIDE SEQUENCE [LARGE SCALE GENOMIC DNA]</scope>
    <source>
        <strain evidence="1 2">BWR-B9</strain>
    </source>
</reference>
<accession>A0ABS1IQN1</accession>
<evidence type="ECO:0008006" key="3">
    <source>
        <dbReference type="Google" id="ProtNLM"/>
    </source>
</evidence>
<keyword evidence="2" id="KW-1185">Reference proteome</keyword>
<dbReference type="RefSeq" id="WP_218466539.1">
    <property type="nucleotide sequence ID" value="NZ_JADRCR010000004.1"/>
</dbReference>
<proteinExistence type="predicted"/>
<gene>
    <name evidence="1" type="ORF">I2494_09065</name>
</gene>
<comment type="caution">
    <text evidence="1">The sequence shown here is derived from an EMBL/GenBank/DDBJ whole genome shotgun (WGS) entry which is preliminary data.</text>
</comment>
<name>A0ABS1IQN1_9GAMM</name>
<protein>
    <recommendedName>
        <fullName evidence="3">Cytoplasmic protein</fullName>
    </recommendedName>
</protein>
<dbReference type="EMBL" id="JADRCR010000004">
    <property type="protein sequence ID" value="MBK5143866.1"/>
    <property type="molecule type" value="Genomic_DNA"/>
</dbReference>
<evidence type="ECO:0000313" key="1">
    <source>
        <dbReference type="EMBL" id="MBK5143866.1"/>
    </source>
</evidence>
<evidence type="ECO:0000313" key="2">
    <source>
        <dbReference type="Proteomes" id="UP001296921"/>
    </source>
</evidence>
<organism evidence="1 2">
    <name type="scientific">Limnobaculum allomyrinae</name>
    <dbReference type="NCBI Taxonomy" id="2791986"/>
    <lineage>
        <taxon>Bacteria</taxon>
        <taxon>Pseudomonadati</taxon>
        <taxon>Pseudomonadota</taxon>
        <taxon>Gammaproteobacteria</taxon>
        <taxon>Enterobacterales</taxon>
        <taxon>Budviciaceae</taxon>
        <taxon>Limnobaculum</taxon>
    </lineage>
</organism>
<sequence length="73" mass="8136">MINNTEVAESISDLMLKIGKDINESIILVQAECSPDEFSAYKLAAGKVMGEILLEIMNPIYEMHPDIIPDELK</sequence>
<dbReference type="Proteomes" id="UP001296921">
    <property type="component" value="Unassembled WGS sequence"/>
</dbReference>